<organism evidence="1 2">
    <name type="scientific">Tanacetum coccineum</name>
    <dbReference type="NCBI Taxonomy" id="301880"/>
    <lineage>
        <taxon>Eukaryota</taxon>
        <taxon>Viridiplantae</taxon>
        <taxon>Streptophyta</taxon>
        <taxon>Embryophyta</taxon>
        <taxon>Tracheophyta</taxon>
        <taxon>Spermatophyta</taxon>
        <taxon>Magnoliopsida</taxon>
        <taxon>eudicotyledons</taxon>
        <taxon>Gunneridae</taxon>
        <taxon>Pentapetalae</taxon>
        <taxon>asterids</taxon>
        <taxon>campanulids</taxon>
        <taxon>Asterales</taxon>
        <taxon>Asteraceae</taxon>
        <taxon>Asteroideae</taxon>
        <taxon>Anthemideae</taxon>
        <taxon>Anthemidinae</taxon>
        <taxon>Tanacetum</taxon>
    </lineage>
</organism>
<accession>A0ABQ5IDW4</accession>
<name>A0ABQ5IDW4_9ASTR</name>
<reference evidence="1" key="1">
    <citation type="journal article" date="2022" name="Int. J. Mol. Sci.">
        <title>Draft Genome of Tanacetum Coccineum: Genomic Comparison of Closely Related Tanacetum-Family Plants.</title>
        <authorList>
            <person name="Yamashiro T."/>
            <person name="Shiraishi A."/>
            <person name="Nakayama K."/>
            <person name="Satake H."/>
        </authorList>
    </citation>
    <scope>NUCLEOTIDE SEQUENCE</scope>
</reference>
<reference evidence="1" key="2">
    <citation type="submission" date="2022-01" db="EMBL/GenBank/DDBJ databases">
        <authorList>
            <person name="Yamashiro T."/>
            <person name="Shiraishi A."/>
            <person name="Satake H."/>
            <person name="Nakayama K."/>
        </authorList>
    </citation>
    <scope>NUCLEOTIDE SEQUENCE</scope>
</reference>
<keyword evidence="2" id="KW-1185">Reference proteome</keyword>
<gene>
    <name evidence="1" type="ORF">Tco_1093377</name>
</gene>
<dbReference type="EMBL" id="BQNB010020619">
    <property type="protein sequence ID" value="GJT97859.1"/>
    <property type="molecule type" value="Genomic_DNA"/>
</dbReference>
<comment type="caution">
    <text evidence="1">The sequence shown here is derived from an EMBL/GenBank/DDBJ whole genome shotgun (WGS) entry which is preliminary data.</text>
</comment>
<evidence type="ECO:0000313" key="2">
    <source>
        <dbReference type="Proteomes" id="UP001151760"/>
    </source>
</evidence>
<dbReference type="Proteomes" id="UP001151760">
    <property type="component" value="Unassembled WGS sequence"/>
</dbReference>
<sequence>MVVEDNKGIPNKPSNLPQICNLTRDRVSSVIGASLYTIIGIGPGLNPKTNGTFAQGRACVSQSYHQTTPSSGLGYYSSRLAQVHSQPTSYNRQAQYGLLHTPAQKHPRQGLLGSAPAHYGSQATSPPSAFSTMTLQDPTWHMDTGESSHLHFNASNLSTIFDKCLFPSIHVGDGNSIPVTNTGHSIIPSLHRPLHLHNILVTHNIIKNLICVRQFTRDNNCTIEFDAFGFSVKDFLTRHILLRCDSSGDLYLVTKPSTSPTAFLSTSTSRGINGLSHTVLKVLTHFVYRQFISCNKEKSSHICHACQANM</sequence>
<proteinExistence type="predicted"/>
<protein>
    <submittedName>
        <fullName evidence="1">Uncharacterized protein</fullName>
    </submittedName>
</protein>
<evidence type="ECO:0000313" key="1">
    <source>
        <dbReference type="EMBL" id="GJT97859.1"/>
    </source>
</evidence>